<dbReference type="InterPro" id="IPR053977">
    <property type="entry name" value="Rv2466c-like"/>
</dbReference>
<reference evidence="1" key="1">
    <citation type="submission" date="2021-06" db="EMBL/GenBank/DDBJ databases">
        <title>Genome sequence of Cutibacterium modestum strain KB17-24694.</title>
        <authorList>
            <person name="Dekio I."/>
            <person name="Asahina A."/>
            <person name="Nishida M."/>
        </authorList>
    </citation>
    <scope>NUCLEOTIDE SEQUENCE</scope>
    <source>
        <strain evidence="1">KB17-24694</strain>
    </source>
</reference>
<dbReference type="AlphaFoldDB" id="A0AAD1NVD5"/>
<protein>
    <submittedName>
        <fullName evidence="1">Uncharacterized protein</fullName>
    </submittedName>
</protein>
<dbReference type="Proteomes" id="UP000825072">
    <property type="component" value="Chromosome 1"/>
</dbReference>
<gene>
    <name evidence="1" type="ORF">KB1_06440</name>
</gene>
<evidence type="ECO:0000313" key="2">
    <source>
        <dbReference type="Proteomes" id="UP000825072"/>
    </source>
</evidence>
<evidence type="ECO:0000313" key="1">
    <source>
        <dbReference type="EMBL" id="BCY24654.1"/>
    </source>
</evidence>
<dbReference type="EMBL" id="AP024747">
    <property type="protein sequence ID" value="BCY24654.1"/>
    <property type="molecule type" value="Genomic_DNA"/>
</dbReference>
<organism evidence="1 2">
    <name type="scientific">Cutibacterium modestum</name>
    <dbReference type="NCBI Taxonomy" id="2559073"/>
    <lineage>
        <taxon>Bacteria</taxon>
        <taxon>Bacillati</taxon>
        <taxon>Actinomycetota</taxon>
        <taxon>Actinomycetes</taxon>
        <taxon>Propionibacteriales</taxon>
        <taxon>Propionibacteriaceae</taxon>
        <taxon>Cutibacterium</taxon>
    </lineage>
</organism>
<accession>A0AAD1NVD5</accession>
<proteinExistence type="predicted"/>
<dbReference type="Pfam" id="PF22234">
    <property type="entry name" value="Rv2466c-like"/>
    <property type="match status" value="1"/>
</dbReference>
<name>A0AAD1NVD5_9ACTN</name>
<sequence length="101" mass="11139">MLGVEKVRDVHTVFHAMSLAVLNEGCDLSDDYRAQTDKPRIGSQVATGVAQVHGQGSFVVFTRRWELATTSARGGSAVSRQSGCPGRVRMRRVDRWVRDHG</sequence>